<organism evidence="1 2">
    <name type="scientific">Georgenia halophila</name>
    <dbReference type="NCBI Taxonomy" id="620889"/>
    <lineage>
        <taxon>Bacteria</taxon>
        <taxon>Bacillati</taxon>
        <taxon>Actinomycetota</taxon>
        <taxon>Actinomycetes</taxon>
        <taxon>Micrococcales</taxon>
        <taxon>Bogoriellaceae</taxon>
        <taxon>Georgenia</taxon>
    </lineage>
</organism>
<proteinExistence type="predicted"/>
<dbReference type="RefSeq" id="WP_345217782.1">
    <property type="nucleotide sequence ID" value="NZ_BAABGN010000013.1"/>
</dbReference>
<dbReference type="SUPFAM" id="SSF50969">
    <property type="entry name" value="YVTN repeat-like/Quinoprotein amine dehydrogenase"/>
    <property type="match status" value="1"/>
</dbReference>
<dbReference type="Gene3D" id="2.60.120.260">
    <property type="entry name" value="Galactose-binding domain-like"/>
    <property type="match status" value="1"/>
</dbReference>
<evidence type="ECO:0000313" key="2">
    <source>
        <dbReference type="Proteomes" id="UP001500622"/>
    </source>
</evidence>
<gene>
    <name evidence="1" type="ORF">GCM10023169_34350</name>
</gene>
<dbReference type="SUPFAM" id="SSF50952">
    <property type="entry name" value="Soluble quinoprotein glucose dehydrogenase"/>
    <property type="match status" value="1"/>
</dbReference>
<evidence type="ECO:0008006" key="3">
    <source>
        <dbReference type="Google" id="ProtNLM"/>
    </source>
</evidence>
<sequence length="822" mass="88022">MTIDRDTPRPVTAEVAGTGRGVSRRALLSGALGAGFAVGVLGTRAQAAPSGSSENLIPNPGFEELNGALPARWHPFSTASASGVTSALDPVRSGRRSMRIEDPSTSLGVGMRSSEVPVTPGRMYEASVFAFVEDGQASLYLEFWDAGGARTRFEFRVSTQLGTWQRIDVGAVAPDDAVSATVLMYQGASNTGAASFDDACLLGGPGPDVELFGPASLTAAVRGAAVQGGSVFLSSRYNTPEGKLRLGEFDLSTGQARAVDDLDIDSSGGHTLAGDGRYLYIGPAGSPHVWRFDPSTKELRTWALAGSSTTWYYDMVVAGDSLYVGTYPDCAIRRIRLSDASVSTYGRVSSSRYATAVAVDGDDVYGGSGAPGTLLRWPKDGGEPTDLSAHLSDSPVGILDLVVSGGTVYAASGREVISFERDGSGRVSRQIPREDRYIDRLTLGADGKVYALARLTTNLYEVTATGLRKIARPLDDVENQLLAPDASGGLAGVSGLGHVWTMVADGTVDVWHTATRGFGYPEVVQSMLLSGRQRVWIGGHYAMTVHHPARGTSDRFDINGEPKALAEGPGGEIYAGLYPSTQVVSIDPKRYEITVLATLGHEQLRIRAMHVDPRRRQLLVASGPAATKHTGALTFLDLRTGEVDVRRDYLPEQSVMDIAVAGRIAYLVGDTHGEATSGPLRPVAQVAAVDIDSRELLWREEIEDWASYESVHVVGSRLYAMARRPRGFWYAYDLHDGEMVAQGDLGGYGQLAGDGHRVFSWVHWSGDICELTGTDEGTRTLYDDVPIGWYNDPAFNLSPAGRATWGMYGTDLARFPLPRRSR</sequence>
<dbReference type="InterPro" id="IPR011044">
    <property type="entry name" value="Quino_amine_DH_bsu"/>
</dbReference>
<dbReference type="Gene3D" id="2.130.10.10">
    <property type="entry name" value="YVTN repeat-like/Quinoprotein amine dehydrogenase"/>
    <property type="match status" value="1"/>
</dbReference>
<dbReference type="PROSITE" id="PS51318">
    <property type="entry name" value="TAT"/>
    <property type="match status" value="1"/>
</dbReference>
<dbReference type="InterPro" id="IPR011041">
    <property type="entry name" value="Quinoprot_gluc/sorb_DH_b-prop"/>
</dbReference>
<dbReference type="EMBL" id="BAABGN010000013">
    <property type="protein sequence ID" value="GAA4430668.1"/>
    <property type="molecule type" value="Genomic_DNA"/>
</dbReference>
<reference evidence="2" key="1">
    <citation type="journal article" date="2019" name="Int. J. Syst. Evol. Microbiol.">
        <title>The Global Catalogue of Microorganisms (GCM) 10K type strain sequencing project: providing services to taxonomists for standard genome sequencing and annotation.</title>
        <authorList>
            <consortium name="The Broad Institute Genomics Platform"/>
            <consortium name="The Broad Institute Genome Sequencing Center for Infectious Disease"/>
            <person name="Wu L."/>
            <person name="Ma J."/>
        </authorList>
    </citation>
    <scope>NUCLEOTIDE SEQUENCE [LARGE SCALE GENOMIC DNA]</scope>
    <source>
        <strain evidence="2">JCM 17810</strain>
    </source>
</reference>
<accession>A0ABP8LJ94</accession>
<dbReference type="Proteomes" id="UP001500622">
    <property type="component" value="Unassembled WGS sequence"/>
</dbReference>
<dbReference type="InterPro" id="IPR015943">
    <property type="entry name" value="WD40/YVTN_repeat-like_dom_sf"/>
</dbReference>
<protein>
    <recommendedName>
        <fullName evidence="3">CBM-cenC domain-containing protein</fullName>
    </recommendedName>
</protein>
<keyword evidence="2" id="KW-1185">Reference proteome</keyword>
<dbReference type="SUPFAM" id="SSF63825">
    <property type="entry name" value="YWTD domain"/>
    <property type="match status" value="1"/>
</dbReference>
<evidence type="ECO:0000313" key="1">
    <source>
        <dbReference type="EMBL" id="GAA4430668.1"/>
    </source>
</evidence>
<dbReference type="InterPro" id="IPR006311">
    <property type="entry name" value="TAT_signal"/>
</dbReference>
<name>A0ABP8LJ94_9MICO</name>
<comment type="caution">
    <text evidence="1">The sequence shown here is derived from an EMBL/GenBank/DDBJ whole genome shotgun (WGS) entry which is preliminary data.</text>
</comment>